<dbReference type="AlphaFoldDB" id="A1B7Y1"/>
<gene>
    <name evidence="2" type="ordered locus">Pden_3555</name>
</gene>
<name>A1B7Y1_PARDP</name>
<dbReference type="Proteomes" id="UP000000361">
    <property type="component" value="Chromosome 2"/>
</dbReference>
<evidence type="ECO:0000256" key="1">
    <source>
        <dbReference type="SAM" id="Phobius"/>
    </source>
</evidence>
<reference evidence="3" key="1">
    <citation type="submission" date="2006-12" db="EMBL/GenBank/DDBJ databases">
        <title>Complete sequence of chromosome 2 of Paracoccus denitrificans PD1222.</title>
        <authorList>
            <person name="Copeland A."/>
            <person name="Lucas S."/>
            <person name="Lapidus A."/>
            <person name="Barry K."/>
            <person name="Detter J.C."/>
            <person name="Glavina del Rio T."/>
            <person name="Hammon N."/>
            <person name="Israni S."/>
            <person name="Dalin E."/>
            <person name="Tice H."/>
            <person name="Pitluck S."/>
            <person name="Munk A.C."/>
            <person name="Brettin T."/>
            <person name="Bruce D."/>
            <person name="Han C."/>
            <person name="Tapia R."/>
            <person name="Gilna P."/>
            <person name="Schmutz J."/>
            <person name="Larimer F."/>
            <person name="Land M."/>
            <person name="Hauser L."/>
            <person name="Kyrpides N."/>
            <person name="Lykidis A."/>
            <person name="Spiro S."/>
            <person name="Richardson D.J."/>
            <person name="Moir J.W.B."/>
            <person name="Ferguson S.J."/>
            <person name="van Spanning R.J.M."/>
            <person name="Richardson P."/>
        </authorList>
    </citation>
    <scope>NUCLEOTIDE SEQUENCE [LARGE SCALE GENOMIC DNA]</scope>
    <source>
        <strain evidence="3">Pd 1222</strain>
    </source>
</reference>
<dbReference type="STRING" id="318586.Pden_3555"/>
<dbReference type="GeneID" id="93453209"/>
<dbReference type="EnsemblBacteria" id="ABL71625">
    <property type="protein sequence ID" value="ABL71625"/>
    <property type="gene ID" value="Pden_3555"/>
</dbReference>
<dbReference type="KEGG" id="pde:Pden_3555"/>
<evidence type="ECO:0000313" key="2">
    <source>
        <dbReference type="EMBL" id="ABL71625.1"/>
    </source>
</evidence>
<keyword evidence="1" id="KW-0472">Membrane</keyword>
<dbReference type="RefSeq" id="WP_011749797.1">
    <property type="nucleotide sequence ID" value="NC_008687.1"/>
</dbReference>
<dbReference type="eggNOG" id="ENOG502ZWSH">
    <property type="taxonomic scope" value="Bacteria"/>
</dbReference>
<keyword evidence="3" id="KW-1185">Reference proteome</keyword>
<organism evidence="2 3">
    <name type="scientific">Paracoccus denitrificans (strain Pd 1222)</name>
    <dbReference type="NCBI Taxonomy" id="318586"/>
    <lineage>
        <taxon>Bacteria</taxon>
        <taxon>Pseudomonadati</taxon>
        <taxon>Pseudomonadota</taxon>
        <taxon>Alphaproteobacteria</taxon>
        <taxon>Rhodobacterales</taxon>
        <taxon>Paracoccaceae</taxon>
        <taxon>Paracoccus</taxon>
    </lineage>
</organism>
<evidence type="ECO:0008006" key="4">
    <source>
        <dbReference type="Google" id="ProtNLM"/>
    </source>
</evidence>
<dbReference type="OrthoDB" id="5911853at2"/>
<keyword evidence="1" id="KW-0812">Transmembrane</keyword>
<keyword evidence="1" id="KW-1133">Transmembrane helix</keyword>
<protein>
    <recommendedName>
        <fullName evidence="4">Capsule polysaccharide biosynthesis</fullName>
    </recommendedName>
</protein>
<sequence length="1005" mass="114198">MSTMTASLGRSWTEQKWARRLFRGTPFRLARFFMAWGMPAAAIPVLRVPMALYPPAPDLLLMRAQAARRAGRIKQAKALCEALRPTLEMAVLQQDLRQVLAIYVEFEASMVRAPLAAGRYLSGLLCAENRRKLLLDACADLPEQPFIIQIRALCQALDGEYKEAAGRITDLMRERGEHGRKSASKAELTLLRETWTVVDRIAFANVDWAGDDVQTESSVLFERAQDSETADALVAGKLLHEQLLQSREQEKFLALCQEDFDKAVALNVRLNAIRHMLRVGLRRLPDYTPAHEQARQCLDAITPEIARQMQQVPRQKQLKSAYVNQMVTVLTLARTLRRADLAQRIVQHFVDLSEDPAANPVLWSAAANIANEVADQEQSRIIMDNTGHLPPQTQVHVRDYFRWANLVGAYDEARKFSSTMPANLKRSFGMIQFVDTLQRRCQFDSAYELAGKIHAEYLTRPWLVRPLQNHRLMTRIGELAFLQRTARVLGKVPQPQDPKGVIFILARNISQLRSYPLMVLRAFKRRGWAVVPLVEGLLPREKTGIEEIDILNGAISRNARLTAKAEEALPQLSNFHVNLDKGQVRWGRINLSHALWEDAAIDRRRYTIHWHCPELQNSLLQLLTWTEATGRVLQHLRTVSHKQNRRVGVISLFGHRLPDCLPRFYCDRFGHGERFFAVHAANGYQNYFTNFSTNISERFVLRNMTRHPEARSASFPLPQNFERYFKAHRAQAAEILAQQEDVTKVRRSTGDQKARAPEAEEAMARIAAWRARGGKVACAFGKVVCDSSVPFDGGPTHASMKDWINHCIRAVRGSDTLLLIKPHPHELNNQIATFPTEFFSDLIEEEIGENVIFLGHRWFDMHDMAGLMDLGVIYNGTTSVELGIMGIPCILAGHFAPIDYPIGHIAPQTRAEFETYLRFEKPAIVAPDIRERAALWLHYMRSPDFTLPYRFHARPVTNKKIYPPYWFGEDLKALQTGENATPGRLARRVLGQEAEPGGQRMPSST</sequence>
<dbReference type="EMBL" id="CP000490">
    <property type="protein sequence ID" value="ABL71625.1"/>
    <property type="molecule type" value="Genomic_DNA"/>
</dbReference>
<accession>A1B7Y1</accession>
<evidence type="ECO:0000313" key="3">
    <source>
        <dbReference type="Proteomes" id="UP000000361"/>
    </source>
</evidence>
<dbReference type="HOGENOM" id="CLU_298743_0_0_5"/>
<proteinExistence type="predicted"/>
<feature type="transmembrane region" description="Helical" evidence="1">
    <location>
        <begin position="29"/>
        <end position="53"/>
    </location>
</feature>